<feature type="domain" description="Glycosyltransferase subfamily 4-like N-terminal" evidence="4">
    <location>
        <begin position="9"/>
        <end position="174"/>
    </location>
</feature>
<dbReference type="PANTHER" id="PTHR12526:SF510">
    <property type="entry name" value="D-INOSITOL 3-PHOSPHATE GLYCOSYLTRANSFERASE"/>
    <property type="match status" value="1"/>
</dbReference>
<sequence>MESFDAGKGGAERSTEQIVRELMRRGHEVTLLTGYCAPGSVIEGVAIEAASDRRLKTASSVRRYRLFVEQRLDAGAFDTSLSVTTLAPAAVVEPRAGIYSELHRASLRWQASAAGRLVRWLGQKLSPKQRAMLAGEHATLGSDRVRRWVAISRFMRDQMIGRGVDPDRISLIPNSAERPTADAGARLRVREAWGLSDGDVAFVFPAHAPRRKGVVPLLAALARLKSDRVRLVMVGAVDDGLRRLAERGGKAPRVVWAGVSKDMGAVYAAADVTVLPSYYDPASKIVAESLLAGVPVITTRTNGACDLVVPGGVAGVADDRWRGRVIDDADDVASLARAMEELTDDAERSRCAEAAMAVEEVCSMRWHVDGLEPELERAASH</sequence>
<dbReference type="EC" id="2.4.-.-" evidence="5"/>
<dbReference type="Proteomes" id="UP000320386">
    <property type="component" value="Chromosome"/>
</dbReference>
<dbReference type="AlphaFoldDB" id="A0A518BXN9"/>
<dbReference type="CDD" id="cd03801">
    <property type="entry name" value="GT4_PimA-like"/>
    <property type="match status" value="1"/>
</dbReference>
<keyword evidence="2 5" id="KW-0808">Transferase</keyword>
<dbReference type="Gene3D" id="3.40.50.2000">
    <property type="entry name" value="Glycogen Phosphorylase B"/>
    <property type="match status" value="2"/>
</dbReference>
<evidence type="ECO:0000256" key="1">
    <source>
        <dbReference type="ARBA" id="ARBA00022676"/>
    </source>
</evidence>
<keyword evidence="1 5" id="KW-0328">Glycosyltransferase</keyword>
<evidence type="ECO:0000256" key="2">
    <source>
        <dbReference type="ARBA" id="ARBA00022679"/>
    </source>
</evidence>
<dbReference type="Pfam" id="PF13439">
    <property type="entry name" value="Glyco_transf_4"/>
    <property type="match status" value="1"/>
</dbReference>
<proteinExistence type="predicted"/>
<dbReference type="KEGG" id="mcad:Pan265_15940"/>
<evidence type="ECO:0000313" key="5">
    <source>
        <dbReference type="EMBL" id="QDU71741.1"/>
    </source>
</evidence>
<reference evidence="5 6" key="1">
    <citation type="submission" date="2019-02" db="EMBL/GenBank/DDBJ databases">
        <title>Deep-cultivation of Planctomycetes and their phenomic and genomic characterization uncovers novel biology.</title>
        <authorList>
            <person name="Wiegand S."/>
            <person name="Jogler M."/>
            <person name="Boedeker C."/>
            <person name="Pinto D."/>
            <person name="Vollmers J."/>
            <person name="Rivas-Marin E."/>
            <person name="Kohn T."/>
            <person name="Peeters S.H."/>
            <person name="Heuer A."/>
            <person name="Rast P."/>
            <person name="Oberbeckmann S."/>
            <person name="Bunk B."/>
            <person name="Jeske O."/>
            <person name="Meyerdierks A."/>
            <person name="Storesund J.E."/>
            <person name="Kallscheuer N."/>
            <person name="Luecker S."/>
            <person name="Lage O.M."/>
            <person name="Pohl T."/>
            <person name="Merkel B.J."/>
            <person name="Hornburger P."/>
            <person name="Mueller R.-W."/>
            <person name="Bruemmer F."/>
            <person name="Labrenz M."/>
            <person name="Spormann A.M."/>
            <person name="Op den Camp H."/>
            <person name="Overmann J."/>
            <person name="Amann R."/>
            <person name="Jetten M.S.M."/>
            <person name="Mascher T."/>
            <person name="Medema M.H."/>
            <person name="Devos D.P."/>
            <person name="Kaster A.-K."/>
            <person name="Ovreas L."/>
            <person name="Rohde M."/>
            <person name="Galperin M.Y."/>
            <person name="Jogler C."/>
        </authorList>
    </citation>
    <scope>NUCLEOTIDE SEQUENCE [LARGE SCALE GENOMIC DNA]</scope>
    <source>
        <strain evidence="5 6">Pan265</strain>
    </source>
</reference>
<dbReference type="PANTHER" id="PTHR12526">
    <property type="entry name" value="GLYCOSYLTRANSFERASE"/>
    <property type="match status" value="1"/>
</dbReference>
<gene>
    <name evidence="5" type="primary">epsD</name>
    <name evidence="5" type="ORF">Pan265_15940</name>
</gene>
<dbReference type="SUPFAM" id="SSF53756">
    <property type="entry name" value="UDP-Glycosyltransferase/glycogen phosphorylase"/>
    <property type="match status" value="1"/>
</dbReference>
<accession>A0A518BXN9</accession>
<evidence type="ECO:0000259" key="4">
    <source>
        <dbReference type="Pfam" id="PF13439"/>
    </source>
</evidence>
<dbReference type="OrthoDB" id="9795068at2"/>
<keyword evidence="6" id="KW-1185">Reference proteome</keyword>
<dbReference type="Pfam" id="PF00534">
    <property type="entry name" value="Glycos_transf_1"/>
    <property type="match status" value="1"/>
</dbReference>
<evidence type="ECO:0000313" key="6">
    <source>
        <dbReference type="Proteomes" id="UP000320386"/>
    </source>
</evidence>
<dbReference type="InterPro" id="IPR001296">
    <property type="entry name" value="Glyco_trans_1"/>
</dbReference>
<dbReference type="EMBL" id="CP036280">
    <property type="protein sequence ID" value="QDU71741.1"/>
    <property type="molecule type" value="Genomic_DNA"/>
</dbReference>
<dbReference type="InterPro" id="IPR028098">
    <property type="entry name" value="Glyco_trans_4-like_N"/>
</dbReference>
<dbReference type="GO" id="GO:0016757">
    <property type="term" value="F:glycosyltransferase activity"/>
    <property type="evidence" value="ECO:0007669"/>
    <property type="project" value="UniProtKB-KW"/>
</dbReference>
<dbReference type="RefSeq" id="WP_145445945.1">
    <property type="nucleotide sequence ID" value="NZ_CP036280.1"/>
</dbReference>
<name>A0A518BXN9_9BACT</name>
<evidence type="ECO:0000259" key="3">
    <source>
        <dbReference type="Pfam" id="PF00534"/>
    </source>
</evidence>
<organism evidence="5 6">
    <name type="scientific">Mucisphaera calidilacus</name>
    <dbReference type="NCBI Taxonomy" id="2527982"/>
    <lineage>
        <taxon>Bacteria</taxon>
        <taxon>Pseudomonadati</taxon>
        <taxon>Planctomycetota</taxon>
        <taxon>Phycisphaerae</taxon>
        <taxon>Phycisphaerales</taxon>
        <taxon>Phycisphaeraceae</taxon>
        <taxon>Mucisphaera</taxon>
    </lineage>
</organism>
<protein>
    <submittedName>
        <fullName evidence="5">Glycosyltransferase EpsD</fullName>
        <ecNumber evidence="5">2.4.-.-</ecNumber>
    </submittedName>
</protein>
<feature type="domain" description="Glycosyl transferase family 1" evidence="3">
    <location>
        <begin position="190"/>
        <end position="355"/>
    </location>
</feature>